<sequence>MAPNVNRIVCFAALLALAGCTLAPDYEVPKLPIPEKFKEASDQWVQASPADQLQRGDWWKSFKDPVLDDLIAKTNTNNFQIAAAVARYQNAQAFVAVNNAGLYPQIDAGGAATQNRQSADRPLRGPSQPNVYNNNFIGGAASYEIDLWGRVRSSIDSASALAQASQQDLESLRLSVQTDVAITYMLMRTSESKLAILQTDLALYQKQANLMQQRFQEGVNSGVDFYRVQGLVENGLVQQKLLQTQRAQYEHVIALLIGEPASSFNVAFGGLKAISVPPVSLNIPSTLLQRRPDVAAAERRVASANADIGVARAAFFPTLSLGAVGGFQTANQAALLSAPNAFWGIGPLAFMTIFDGGRRAAIVDQATSKNSENIALYKNTVLSAIKEVEDALVAIKNRELAMNNVQNNLMYANKTYDISTARYKEGIASYLEIVDSAIEKSKAESLEIDFQSELLINRVRLIKALGGYWSS</sequence>
<dbReference type="EMBL" id="JARXYA010000009">
    <property type="protein sequence ID" value="MDH6504549.1"/>
    <property type="molecule type" value="Genomic_DNA"/>
</dbReference>
<dbReference type="Proteomes" id="UP001161160">
    <property type="component" value="Unassembled WGS sequence"/>
</dbReference>
<feature type="chain" id="PRO_5041487120" evidence="2">
    <location>
        <begin position="24"/>
        <end position="471"/>
    </location>
</feature>
<organism evidence="3 4">
    <name type="scientific">Polynucleobacter sphagniphilus</name>
    <dbReference type="NCBI Taxonomy" id="1743169"/>
    <lineage>
        <taxon>Bacteria</taxon>
        <taxon>Pseudomonadati</taxon>
        <taxon>Pseudomonadota</taxon>
        <taxon>Betaproteobacteria</taxon>
        <taxon>Burkholderiales</taxon>
        <taxon>Burkholderiaceae</taxon>
        <taxon>Polynucleobacter</taxon>
    </lineage>
</organism>
<keyword evidence="2" id="KW-0732">Signal</keyword>
<name>A0AA43S5G8_9BURK</name>
<dbReference type="PROSITE" id="PS51257">
    <property type="entry name" value="PROKAR_LIPOPROTEIN"/>
    <property type="match status" value="1"/>
</dbReference>
<dbReference type="AlphaFoldDB" id="A0AA43S5G8"/>
<dbReference type="PANTHER" id="PTHR30203:SF33">
    <property type="entry name" value="BLR4455 PROTEIN"/>
    <property type="match status" value="1"/>
</dbReference>
<dbReference type="GO" id="GO:0015562">
    <property type="term" value="F:efflux transmembrane transporter activity"/>
    <property type="evidence" value="ECO:0007669"/>
    <property type="project" value="InterPro"/>
</dbReference>
<keyword evidence="2" id="KW-0812">Transmembrane</keyword>
<comment type="similarity">
    <text evidence="1 2">Belongs to the outer membrane factor (OMF) (TC 1.B.17) family.</text>
</comment>
<feature type="signal peptide" evidence="2">
    <location>
        <begin position="1"/>
        <end position="23"/>
    </location>
</feature>
<dbReference type="Pfam" id="PF02321">
    <property type="entry name" value="OEP"/>
    <property type="match status" value="2"/>
</dbReference>
<dbReference type="InterPro" id="IPR010131">
    <property type="entry name" value="MdtP/NodT-like"/>
</dbReference>
<dbReference type="InterPro" id="IPR003423">
    <property type="entry name" value="OMP_efflux"/>
</dbReference>
<proteinExistence type="inferred from homology"/>
<keyword evidence="2" id="KW-0472">Membrane</keyword>
<dbReference type="Gene3D" id="2.20.200.10">
    <property type="entry name" value="Outer membrane efflux proteins (OEP)"/>
    <property type="match status" value="1"/>
</dbReference>
<keyword evidence="2" id="KW-1134">Transmembrane beta strand</keyword>
<accession>A0AA43S5G8</accession>
<protein>
    <submittedName>
        <fullName evidence="3">Multidrug efflux system outer membrane protein</fullName>
    </submittedName>
</protein>
<evidence type="ECO:0000313" key="4">
    <source>
        <dbReference type="Proteomes" id="UP001161160"/>
    </source>
</evidence>
<evidence type="ECO:0000313" key="3">
    <source>
        <dbReference type="EMBL" id="MDH6504549.1"/>
    </source>
</evidence>
<keyword evidence="4" id="KW-1185">Reference proteome</keyword>
<keyword evidence="2" id="KW-0564">Palmitate</keyword>
<dbReference type="PANTHER" id="PTHR30203">
    <property type="entry name" value="OUTER MEMBRANE CATION EFFLUX PROTEIN"/>
    <property type="match status" value="1"/>
</dbReference>
<comment type="caution">
    <text evidence="3">The sequence shown here is derived from an EMBL/GenBank/DDBJ whole genome shotgun (WGS) entry which is preliminary data.</text>
</comment>
<evidence type="ECO:0000256" key="2">
    <source>
        <dbReference type="RuleBase" id="RU362097"/>
    </source>
</evidence>
<keyword evidence="2" id="KW-0449">Lipoprotein</keyword>
<dbReference type="SUPFAM" id="SSF56954">
    <property type="entry name" value="Outer membrane efflux proteins (OEP)"/>
    <property type="match status" value="1"/>
</dbReference>
<dbReference type="Gene3D" id="1.20.1600.10">
    <property type="entry name" value="Outer membrane efflux proteins (OEP)"/>
    <property type="match status" value="1"/>
</dbReference>
<dbReference type="GO" id="GO:0005886">
    <property type="term" value="C:plasma membrane"/>
    <property type="evidence" value="ECO:0007669"/>
    <property type="project" value="UniProtKB-SubCell"/>
</dbReference>
<reference evidence="3" key="1">
    <citation type="submission" date="2023-04" db="EMBL/GenBank/DDBJ databases">
        <title>Genome Encyclopedia of Bacteria and Archaea VI: Functional Genomics of Type Strains.</title>
        <authorList>
            <person name="Whitman W."/>
        </authorList>
    </citation>
    <scope>NUCLEOTIDE SEQUENCE</scope>
    <source>
        <strain evidence="3">Enz.4-51</strain>
    </source>
</reference>
<comment type="subcellular location">
    <subcellularLocation>
        <location evidence="2">Cell membrane</location>
        <topology evidence="2">Lipid-anchor</topology>
    </subcellularLocation>
</comment>
<dbReference type="RefSeq" id="WP_280756913.1">
    <property type="nucleotide sequence ID" value="NZ_JARXXW010000009.1"/>
</dbReference>
<gene>
    <name evidence="3" type="ORF">M2127_001874</name>
</gene>
<evidence type="ECO:0000256" key="1">
    <source>
        <dbReference type="ARBA" id="ARBA00007613"/>
    </source>
</evidence>
<dbReference type="NCBIfam" id="TIGR01845">
    <property type="entry name" value="outer_NodT"/>
    <property type="match status" value="1"/>
</dbReference>